<dbReference type="AlphaFoldDB" id="A0A0F7CI91"/>
<gene>
    <name evidence="3" type="ORF">VK70_07255</name>
</gene>
<keyword evidence="1" id="KW-1133">Transmembrane helix</keyword>
<proteinExistence type="predicted"/>
<evidence type="ECO:0000256" key="1">
    <source>
        <dbReference type="SAM" id="Phobius"/>
    </source>
</evidence>
<keyword evidence="1" id="KW-0812">Transmembrane</keyword>
<evidence type="ECO:0000313" key="3">
    <source>
        <dbReference type="EMBL" id="AKG34395.1"/>
    </source>
</evidence>
<dbReference type="PATRIC" id="fig|1333534.5.peg.1591"/>
<protein>
    <recommendedName>
        <fullName evidence="2">F5/8 type C domain-containing protein</fullName>
    </recommendedName>
</protein>
<dbReference type="PROSITE" id="PS50022">
    <property type="entry name" value="FA58C_3"/>
    <property type="match status" value="1"/>
</dbReference>
<sequence length="94" mass="10484">MHQQAVFLIIMIEQAIAWNMPLTILGNVTYYLYDRNGNLKRKLASTSFPVFASSSLEGWETYKLGDSNVGTVWSSEAQGTENDVQWIALDGGHS</sequence>
<reference evidence="3 4" key="2">
    <citation type="journal article" date="2016" name="Genome Announc.">
        <title>Genome Sequence of a Gram-Positive Diazotroph, Paenibacillus durus Type Strain ATCC 35681.</title>
        <authorList>
            <person name="Halim M.A."/>
            <person name="Rahman A.Y."/>
            <person name="Sim K.S."/>
            <person name="Yam H.C."/>
            <person name="Rahim A.A."/>
            <person name="Ghazali A.H."/>
            <person name="Najimudin N."/>
        </authorList>
    </citation>
    <scope>NUCLEOTIDE SEQUENCE [LARGE SCALE GENOMIC DNA]</scope>
    <source>
        <strain evidence="3 4">ATCC 35681</strain>
    </source>
</reference>
<accession>A0A0F7CI91</accession>
<dbReference type="Proteomes" id="UP000034189">
    <property type="component" value="Chromosome"/>
</dbReference>
<feature type="transmembrane region" description="Helical" evidence="1">
    <location>
        <begin position="6"/>
        <end position="33"/>
    </location>
</feature>
<dbReference type="HOGENOM" id="CLU_2383371_0_0_9"/>
<dbReference type="EMBL" id="CP011114">
    <property type="protein sequence ID" value="AKG34395.1"/>
    <property type="molecule type" value="Genomic_DNA"/>
</dbReference>
<name>A0A0F7CI91_PAEDU</name>
<organism evidence="3 4">
    <name type="scientific">Paenibacillus durus ATCC 35681</name>
    <dbReference type="NCBI Taxonomy" id="1333534"/>
    <lineage>
        <taxon>Bacteria</taxon>
        <taxon>Bacillati</taxon>
        <taxon>Bacillota</taxon>
        <taxon>Bacilli</taxon>
        <taxon>Bacillales</taxon>
        <taxon>Paenibacillaceae</taxon>
        <taxon>Paenibacillus</taxon>
    </lineage>
</organism>
<evidence type="ECO:0000259" key="2">
    <source>
        <dbReference type="PROSITE" id="PS50022"/>
    </source>
</evidence>
<evidence type="ECO:0000313" key="4">
    <source>
        <dbReference type="Proteomes" id="UP000034189"/>
    </source>
</evidence>
<keyword evidence="1" id="KW-0472">Membrane</keyword>
<feature type="domain" description="F5/8 type C" evidence="2">
    <location>
        <begin position="32"/>
        <end position="94"/>
    </location>
</feature>
<reference evidence="3 4" key="1">
    <citation type="submission" date="2015-03" db="EMBL/GenBank/DDBJ databases">
        <authorList>
            <person name="Abdul Halim M."/>
        </authorList>
    </citation>
    <scope>NUCLEOTIDE SEQUENCE [LARGE SCALE GENOMIC DNA]</scope>
    <source>
        <strain evidence="3 4">ATCC 35681</strain>
    </source>
</reference>
<dbReference type="InterPro" id="IPR000421">
    <property type="entry name" value="FA58C"/>
</dbReference>